<organism evidence="3 4">
    <name type="scientific">Heligmosomoides polygyrus</name>
    <name type="common">Parasitic roundworm</name>
    <dbReference type="NCBI Taxonomy" id="6339"/>
    <lineage>
        <taxon>Eukaryota</taxon>
        <taxon>Metazoa</taxon>
        <taxon>Ecdysozoa</taxon>
        <taxon>Nematoda</taxon>
        <taxon>Chromadorea</taxon>
        <taxon>Rhabditida</taxon>
        <taxon>Rhabditina</taxon>
        <taxon>Rhabditomorpha</taxon>
        <taxon>Strongyloidea</taxon>
        <taxon>Heligmosomidae</taxon>
        <taxon>Heligmosomoides</taxon>
    </lineage>
</organism>
<sequence>MMGRLDIESRFEVAFMLSGVSDKERAESKFVNCHKDACHELDVLVDLGERRGFQKESLKKVLEHLTSHYEHEDAVMLFSNSKDEDEISEAAEFARNHVRNPITVVVLSGDAHPWRKFPAVSIFAVDVDHLDHSPHLDYCLAERSCSIFHDCDPGGAVITTAKPATQKKPSTTRTSTSKKTTTSPKTSTRTTTKAKTTTRTTTNTTSMATAASTKKHTTVGKTLSPSAAVPSPSVPNGEEGTSCACNLSTSWNDVVFVFESTASTTHAGLQEMLAYVQSNLYQFNILPYPASNQVNLRYVEAFSVRCVLFYLQWEAFMVCLRNYR</sequence>
<dbReference type="OrthoDB" id="5873083at2759"/>
<gene>
    <name evidence="2" type="ORF">HPBE_LOCUS7027</name>
</gene>
<accession>A0A183FJ69</accession>
<keyword evidence="3" id="KW-1185">Reference proteome</keyword>
<reference evidence="2 3" key="1">
    <citation type="submission" date="2018-11" db="EMBL/GenBank/DDBJ databases">
        <authorList>
            <consortium name="Pathogen Informatics"/>
        </authorList>
    </citation>
    <scope>NUCLEOTIDE SEQUENCE [LARGE SCALE GENOMIC DNA]</scope>
</reference>
<dbReference type="AlphaFoldDB" id="A0A183FJ69"/>
<name>A0A183FJ69_HELPZ</name>
<dbReference type="WBParaSite" id="HPBE_0000702601-mRNA-1">
    <property type="protein sequence ID" value="HPBE_0000702601-mRNA-1"/>
    <property type="gene ID" value="HPBE_0000702601"/>
</dbReference>
<accession>A0A3P7YGX6</accession>
<evidence type="ECO:0000256" key="1">
    <source>
        <dbReference type="SAM" id="MobiDB-lite"/>
    </source>
</evidence>
<dbReference type="EMBL" id="UZAH01025796">
    <property type="protein sequence ID" value="VDO70644.1"/>
    <property type="molecule type" value="Genomic_DNA"/>
</dbReference>
<reference evidence="4" key="2">
    <citation type="submission" date="2019-09" db="UniProtKB">
        <authorList>
            <consortium name="WormBaseParasite"/>
        </authorList>
    </citation>
    <scope>IDENTIFICATION</scope>
</reference>
<feature type="compositionally biased region" description="Low complexity" evidence="1">
    <location>
        <begin position="166"/>
        <end position="212"/>
    </location>
</feature>
<dbReference type="Proteomes" id="UP000050761">
    <property type="component" value="Unassembled WGS sequence"/>
</dbReference>
<feature type="compositionally biased region" description="Low complexity" evidence="1">
    <location>
        <begin position="224"/>
        <end position="235"/>
    </location>
</feature>
<proteinExistence type="predicted"/>
<evidence type="ECO:0000313" key="4">
    <source>
        <dbReference type="WBParaSite" id="HPBE_0000702601-mRNA-1"/>
    </source>
</evidence>
<evidence type="ECO:0000313" key="2">
    <source>
        <dbReference type="EMBL" id="VDO70644.1"/>
    </source>
</evidence>
<evidence type="ECO:0000313" key="3">
    <source>
        <dbReference type="Proteomes" id="UP000050761"/>
    </source>
</evidence>
<protein>
    <submittedName>
        <fullName evidence="4">VWFA domain-containing protein</fullName>
    </submittedName>
</protein>
<feature type="region of interest" description="Disordered" evidence="1">
    <location>
        <begin position="162"/>
        <end position="235"/>
    </location>
</feature>